<keyword evidence="2" id="KW-0378">Hydrolase</keyword>
<reference evidence="7 8" key="1">
    <citation type="submission" date="2024-09" db="EMBL/GenBank/DDBJ databases">
        <authorList>
            <person name="Sun Q."/>
            <person name="Mori K."/>
        </authorList>
    </citation>
    <scope>NUCLEOTIDE SEQUENCE [LARGE SCALE GENOMIC DNA]</scope>
    <source>
        <strain evidence="7 8">KCTC 23076</strain>
    </source>
</reference>
<protein>
    <submittedName>
        <fullName evidence="7">TM0106 family RecB-like putative nuclease</fullName>
    </submittedName>
</protein>
<dbReference type="RefSeq" id="WP_386674710.1">
    <property type="nucleotide sequence ID" value="NZ_JBHLTG010000009.1"/>
</dbReference>
<gene>
    <name evidence="7" type="ORF">ACFFGH_27880</name>
</gene>
<dbReference type="PANTHER" id="PTHR43788">
    <property type="entry name" value="DNA2/NAM7 HELICASE FAMILY MEMBER"/>
    <property type="match status" value="1"/>
</dbReference>
<dbReference type="InterPro" id="IPR027417">
    <property type="entry name" value="P-loop_NTPase"/>
</dbReference>
<evidence type="ECO:0000256" key="4">
    <source>
        <dbReference type="ARBA" id="ARBA00022840"/>
    </source>
</evidence>
<dbReference type="InterPro" id="IPR038720">
    <property type="entry name" value="YprB_RNase_H-like_dom"/>
</dbReference>
<evidence type="ECO:0000259" key="5">
    <source>
        <dbReference type="Pfam" id="PF13087"/>
    </source>
</evidence>
<dbReference type="InterPro" id="IPR012337">
    <property type="entry name" value="RNaseH-like_sf"/>
</dbReference>
<dbReference type="Gene3D" id="3.40.50.300">
    <property type="entry name" value="P-loop containing nucleotide triphosphate hydrolases"/>
    <property type="match status" value="2"/>
</dbReference>
<evidence type="ECO:0000256" key="2">
    <source>
        <dbReference type="ARBA" id="ARBA00022801"/>
    </source>
</evidence>
<dbReference type="CDD" id="cd17934">
    <property type="entry name" value="DEXXQc_Upf1-like"/>
    <property type="match status" value="1"/>
</dbReference>
<keyword evidence="4" id="KW-0067">ATP-binding</keyword>
<dbReference type="InterPro" id="IPR050534">
    <property type="entry name" value="Coronavir_polyprotein_1ab"/>
</dbReference>
<dbReference type="PANTHER" id="PTHR43788:SF8">
    <property type="entry name" value="DNA-BINDING PROTEIN SMUBP-2"/>
    <property type="match status" value="1"/>
</dbReference>
<comment type="caution">
    <text evidence="7">The sequence shown here is derived from an EMBL/GenBank/DDBJ whole genome shotgun (WGS) entry which is preliminary data.</text>
</comment>
<dbReference type="InterPro" id="IPR041679">
    <property type="entry name" value="DNA2/NAM7-like_C"/>
</dbReference>
<dbReference type="SUPFAM" id="SSF53098">
    <property type="entry name" value="Ribonuclease H-like"/>
    <property type="match status" value="1"/>
</dbReference>
<dbReference type="NCBIfam" id="TIGR03491">
    <property type="entry name" value="TM0106 family RecB-like putative nuclease"/>
    <property type="match status" value="1"/>
</dbReference>
<organism evidence="7 8">
    <name type="scientific">Lysobacter korlensis</name>
    <dbReference type="NCBI Taxonomy" id="553636"/>
    <lineage>
        <taxon>Bacteria</taxon>
        <taxon>Pseudomonadati</taxon>
        <taxon>Pseudomonadota</taxon>
        <taxon>Gammaproteobacteria</taxon>
        <taxon>Lysobacterales</taxon>
        <taxon>Lysobacteraceae</taxon>
        <taxon>Lysobacter</taxon>
    </lineage>
</organism>
<dbReference type="InterPro" id="IPR047187">
    <property type="entry name" value="SF1_C_Upf1"/>
</dbReference>
<name>A0ABV6S0K1_9GAMM</name>
<accession>A0ABV6S0K1</accession>
<keyword evidence="1" id="KW-0547">Nucleotide-binding</keyword>
<dbReference type="Pfam" id="PF13482">
    <property type="entry name" value="RNase_H_2"/>
    <property type="match status" value="1"/>
</dbReference>
<dbReference type="Proteomes" id="UP001589896">
    <property type="component" value="Unassembled WGS sequence"/>
</dbReference>
<evidence type="ECO:0000313" key="7">
    <source>
        <dbReference type="EMBL" id="MFC0681668.1"/>
    </source>
</evidence>
<dbReference type="EMBL" id="JBHLTG010000009">
    <property type="protein sequence ID" value="MFC0681668.1"/>
    <property type="molecule type" value="Genomic_DNA"/>
</dbReference>
<dbReference type="Pfam" id="PF13087">
    <property type="entry name" value="AAA_12"/>
    <property type="match status" value="1"/>
</dbReference>
<evidence type="ECO:0000259" key="6">
    <source>
        <dbReference type="Pfam" id="PF13482"/>
    </source>
</evidence>
<evidence type="ECO:0000256" key="3">
    <source>
        <dbReference type="ARBA" id="ARBA00022806"/>
    </source>
</evidence>
<dbReference type="SUPFAM" id="SSF52540">
    <property type="entry name" value="P-loop containing nucleoside triphosphate hydrolases"/>
    <property type="match status" value="1"/>
</dbReference>
<feature type="domain" description="DNA2/NAM7 helicase-like C-terminal" evidence="5">
    <location>
        <begin position="961"/>
        <end position="1136"/>
    </location>
</feature>
<evidence type="ECO:0000313" key="8">
    <source>
        <dbReference type="Proteomes" id="UP001589896"/>
    </source>
</evidence>
<proteinExistence type="predicted"/>
<dbReference type="Pfam" id="PF13604">
    <property type="entry name" value="AAA_30"/>
    <property type="match status" value="1"/>
</dbReference>
<keyword evidence="8" id="KW-1185">Reference proteome</keyword>
<feature type="domain" description="YprB ribonuclease H-like" evidence="6">
    <location>
        <begin position="333"/>
        <end position="520"/>
    </location>
</feature>
<sequence>MFLLENSLVYSASDLKAAAECEFALLRALDAKLKRIDAVVEPEDPMNERAKHLGDAHELRQLERYRAEFGVASDLTGRGVVEIERPPTAREALEQAAAATAIALRGEADVVFQGTFFDGRFLGYADFLVRSANRIEVYDTKLARKARVTALLQLAAYAEQLQRLGIEPGEEVHLLLGTGETSTHRLSDILPVYRLRRDRLVQILDERMAADGPVAWGDPRYVACGRCATCELEVDAHRDVLLVAGLRITQRARLREAGIQTIDELAASAGPVSGIADATVEALRAQARLQVGVPALVGAGAVPAPPEKSGELVYEIFAPKALEVLPPKSAGDIFFDFEGDPLYFENGEWGIDYLFGVVEAGSERFVPFWAHDLREERAALVAFLEYVQERRRRHPDLHIYHYASYERTHLQSLCARHGVGEDALDELLRDHVLVDLYPMVKRSVRVASRSYSLKKLEPLYMGDELRSSEVLTAGASIDAYVEYTRLRDNGDESLAAHQLGEIADYNRYDCVSTLRLRNWLLDRAAERGVFPLGEIDVERNVPNEDPDPLRDDLLRLAGDPLDPARDGDCTSLALAAAAIDFHRRERKSFWWEHFNRLVAPIEDWQDTRDVFLIDAARIVSDWTVTPRSIKRQLHVRGRLAPGSKLAAGSGAFLVYGRPAPFDDPSLDRRGRVAHSRVNILEARDDGTFLIEEGLGADLTEYDHIPMAITPGAPPNVKRQEEAILEWGRALRDARTGPDPRWPEDAALDLLRRVPPRGAAISPIVDGESVDAIRDSLLGLHSSYLAVQGPPGTGKTYVGAHVVADLVRNHGWRVGVIAQSHNVVENMLEGIVDAGVSRDRVAKKPRKEPYERDCRFTVLAGNAYAQFAAEHEDGFVLGGTAWDFSNPERVPRRSLDLLVIDEAGQFSLAATIAASVSAKNLLLLGDPQQLPQVSQGIHPEPVDESALAWVAAGAEVMPADRGYFLAESWRMHPAVTESVSELSYQGRLRSHAARTARRALDGVPPGLHPVPVLHAGNSTESPEEADRVVEIAAGLLGRRWTAPDEERFDAPLTADDLIVVAPYNAQVARIRERLEAAGLAGIRVGTVDRFQGQEAVVALVSLSASSALEVPRGMSFLLMPNRLNVAISRAKWAAYLIHSPALVDYLPRTHEGLAELSGFVRLVRR</sequence>
<evidence type="ECO:0000256" key="1">
    <source>
        <dbReference type="ARBA" id="ARBA00022741"/>
    </source>
</evidence>
<dbReference type="InterPro" id="IPR019993">
    <property type="entry name" value="RecB_nuclease_TM0106_put"/>
</dbReference>
<dbReference type="CDD" id="cd18808">
    <property type="entry name" value="SF1_C_Upf1"/>
    <property type="match status" value="1"/>
</dbReference>
<keyword evidence="3" id="KW-0347">Helicase</keyword>